<organism evidence="2 3">
    <name type="scientific">Escallonia herrerae</name>
    <dbReference type="NCBI Taxonomy" id="1293975"/>
    <lineage>
        <taxon>Eukaryota</taxon>
        <taxon>Viridiplantae</taxon>
        <taxon>Streptophyta</taxon>
        <taxon>Embryophyta</taxon>
        <taxon>Tracheophyta</taxon>
        <taxon>Spermatophyta</taxon>
        <taxon>Magnoliopsida</taxon>
        <taxon>eudicotyledons</taxon>
        <taxon>Gunneridae</taxon>
        <taxon>Pentapetalae</taxon>
        <taxon>asterids</taxon>
        <taxon>campanulids</taxon>
        <taxon>Escalloniales</taxon>
        <taxon>Escalloniaceae</taxon>
        <taxon>Escallonia</taxon>
    </lineage>
</organism>
<keyword evidence="1" id="KW-0812">Transmembrane</keyword>
<evidence type="ECO:0000256" key="1">
    <source>
        <dbReference type="SAM" id="Phobius"/>
    </source>
</evidence>
<evidence type="ECO:0000313" key="3">
    <source>
        <dbReference type="Proteomes" id="UP001188597"/>
    </source>
</evidence>
<protein>
    <submittedName>
        <fullName evidence="2">Uncharacterized protein</fullName>
    </submittedName>
</protein>
<keyword evidence="1" id="KW-1133">Transmembrane helix</keyword>
<feature type="non-terminal residue" evidence="2">
    <location>
        <position position="125"/>
    </location>
</feature>
<accession>A0AA88W3X7</accession>
<reference evidence="2" key="1">
    <citation type="submission" date="2022-12" db="EMBL/GenBank/DDBJ databases">
        <title>Draft genome assemblies for two species of Escallonia (Escalloniales).</title>
        <authorList>
            <person name="Chanderbali A."/>
            <person name="Dervinis C."/>
            <person name="Anghel I."/>
            <person name="Soltis D."/>
            <person name="Soltis P."/>
            <person name="Zapata F."/>
        </authorList>
    </citation>
    <scope>NUCLEOTIDE SEQUENCE</scope>
    <source>
        <strain evidence="2">UCBG64.0493</strain>
        <tissue evidence="2">Leaf</tissue>
    </source>
</reference>
<dbReference type="Proteomes" id="UP001188597">
    <property type="component" value="Unassembled WGS sequence"/>
</dbReference>
<dbReference type="AlphaFoldDB" id="A0AA88W3X7"/>
<dbReference type="EMBL" id="JAVXUP010000814">
    <property type="protein sequence ID" value="KAK3020427.1"/>
    <property type="molecule type" value="Genomic_DNA"/>
</dbReference>
<name>A0AA88W3X7_9ASTE</name>
<comment type="caution">
    <text evidence="2">The sequence shown here is derived from an EMBL/GenBank/DDBJ whole genome shotgun (WGS) entry which is preliminary data.</text>
</comment>
<keyword evidence="3" id="KW-1185">Reference proteome</keyword>
<evidence type="ECO:0000313" key="2">
    <source>
        <dbReference type="EMBL" id="KAK3020427.1"/>
    </source>
</evidence>
<proteinExistence type="predicted"/>
<keyword evidence="1" id="KW-0472">Membrane</keyword>
<gene>
    <name evidence="2" type="ORF">RJ639_047733</name>
</gene>
<sequence length="125" mass="14107">MIGKLLIMVLKRGKAPIVVKSVVASLFIIMMYTVYTIRDIQCHLFDALNPTDHAFLANHMLKASLMDHLVEFKDGAWKFQAPPWCSKATPLHKGNLPSQENYGSCKGTEQSFLGWQEGKREDQSP</sequence>
<feature type="transmembrane region" description="Helical" evidence="1">
    <location>
        <begin position="17"/>
        <end position="35"/>
    </location>
</feature>